<dbReference type="RefSeq" id="WP_173731033.1">
    <property type="nucleotide sequence ID" value="NZ_JABTTE010000009.1"/>
</dbReference>
<dbReference type="Pfam" id="PF13349">
    <property type="entry name" value="DUF4097"/>
    <property type="match status" value="1"/>
</dbReference>
<dbReference type="PANTHER" id="PTHR33885">
    <property type="entry name" value="PHAGE SHOCK PROTEIN C"/>
    <property type="match status" value="1"/>
</dbReference>
<dbReference type="InterPro" id="IPR052027">
    <property type="entry name" value="PspC"/>
</dbReference>
<organism evidence="3 4">
    <name type="scientific">Calidifontibacillus erzurumensis</name>
    <dbReference type="NCBI Taxonomy" id="2741433"/>
    <lineage>
        <taxon>Bacteria</taxon>
        <taxon>Bacillati</taxon>
        <taxon>Bacillota</taxon>
        <taxon>Bacilli</taxon>
        <taxon>Bacillales</taxon>
        <taxon>Bacillaceae</taxon>
        <taxon>Calidifontibacillus/Schinkia group</taxon>
        <taxon>Calidifontibacillus</taxon>
    </lineage>
</organism>
<dbReference type="Pfam" id="PF22746">
    <property type="entry name" value="SHOCT-like_DUF2089-C"/>
    <property type="match status" value="1"/>
</dbReference>
<evidence type="ECO:0000313" key="3">
    <source>
        <dbReference type="EMBL" id="NSL51833.1"/>
    </source>
</evidence>
<dbReference type="InterPro" id="IPR025164">
    <property type="entry name" value="Toastrack_DUF4097"/>
</dbReference>
<accession>A0A8J8KCA4</accession>
<evidence type="ECO:0000313" key="4">
    <source>
        <dbReference type="Proteomes" id="UP000625804"/>
    </source>
</evidence>
<evidence type="ECO:0000259" key="1">
    <source>
        <dbReference type="Pfam" id="PF13349"/>
    </source>
</evidence>
<dbReference type="InterPro" id="IPR016599">
    <property type="entry name" value="UCP012569"/>
</dbReference>
<comment type="caution">
    <text evidence="3">The sequence shown here is derived from an EMBL/GenBank/DDBJ whole genome shotgun (WGS) entry which is preliminary data.</text>
</comment>
<reference evidence="3" key="1">
    <citation type="submission" date="2020-06" db="EMBL/GenBank/DDBJ databases">
        <title>A novel thermopfilic bacterium from Erzurum, Turkey.</title>
        <authorList>
            <person name="Adiguzel A."/>
            <person name="Ay H."/>
            <person name="Baltaci M.O."/>
        </authorList>
    </citation>
    <scope>NUCLEOTIDE SEQUENCE</scope>
    <source>
        <strain evidence="3">P2</strain>
    </source>
</reference>
<dbReference type="InterPro" id="IPR053959">
    <property type="entry name" value="YvlB/LiaX_N"/>
</dbReference>
<dbReference type="EMBL" id="JABTTE010000009">
    <property type="protein sequence ID" value="NSL51833.1"/>
    <property type="molecule type" value="Genomic_DNA"/>
</dbReference>
<dbReference type="Proteomes" id="UP000625804">
    <property type="component" value="Unassembled WGS sequence"/>
</dbReference>
<dbReference type="AlphaFoldDB" id="A0A8J8KCA4"/>
<protein>
    <submittedName>
        <fullName evidence="3">DUF4097 domain-containing protein</fullName>
    </submittedName>
</protein>
<dbReference type="PIRSF" id="PIRSF012569">
    <property type="entry name" value="UCP012569"/>
    <property type="match status" value="1"/>
</dbReference>
<feature type="domain" description="DUF4097" evidence="1">
    <location>
        <begin position="114"/>
        <end position="361"/>
    </location>
</feature>
<proteinExistence type="predicted"/>
<name>A0A8J8KCA4_9BACI</name>
<keyword evidence="4" id="KW-1185">Reference proteome</keyword>
<dbReference type="PANTHER" id="PTHR33885:SF4">
    <property type="entry name" value="LMO2487 PROTEIN"/>
    <property type="match status" value="1"/>
</dbReference>
<feature type="domain" description="YvlB/LiaX N-terminal" evidence="2">
    <location>
        <begin position="3"/>
        <end position="34"/>
    </location>
</feature>
<evidence type="ECO:0000259" key="2">
    <source>
        <dbReference type="Pfam" id="PF22746"/>
    </source>
</evidence>
<sequence>MNEERKQILQMLDDGKITVDEALKLLEAIEGPKKDAQEPVSKSEGTEISTYISEDSTYREEERKFEKRQSFKDKFTEFIDSALQKIKDVDFDFNFGPYQEVNHIFQHRDVILSHIHVDISNGSLTIIPWKEQDVRIECKAKVYRHESFEGAKTYFLKNTRFFIDGESMRFSVEPKQLKLKTVIYIPDVLYDKIQLRLFNGHVDGKQLRVSKLKVNTANGNIEFADIDGKDFELETANGHIKIEGGRAQEIEAETINGQIDVTGSFEKVDLQTFSSNINCKLTDASGKFVVLNTTTGNIDLTVPNTIEVKGKVKSNIGGFTCDLSDLEIIDEKKDMIQKEMHFSANKGKTGKLYVEASSTTGSIVVKNEEN</sequence>
<gene>
    <name evidence="3" type="ORF">HR057_08645</name>
</gene>